<feature type="domain" description="MCM N-terminal" evidence="2">
    <location>
        <begin position="76"/>
        <end position="114"/>
    </location>
</feature>
<evidence type="ECO:0000313" key="4">
    <source>
        <dbReference type="Proteomes" id="UP000266841"/>
    </source>
</evidence>
<protein>
    <recommendedName>
        <fullName evidence="2">MCM N-terminal domain-containing protein</fullName>
    </recommendedName>
</protein>
<evidence type="ECO:0000259" key="2">
    <source>
        <dbReference type="Pfam" id="PF14551"/>
    </source>
</evidence>
<dbReference type="InterPro" id="IPR027925">
    <property type="entry name" value="MCM_N"/>
</dbReference>
<dbReference type="OrthoDB" id="122123at2759"/>
<feature type="compositionally biased region" description="Basic and acidic residues" evidence="1">
    <location>
        <begin position="32"/>
        <end position="56"/>
    </location>
</feature>
<feature type="region of interest" description="Disordered" evidence="1">
    <location>
        <begin position="113"/>
        <end position="197"/>
    </location>
</feature>
<gene>
    <name evidence="3" type="ORF">THAOC_31075</name>
</gene>
<organism evidence="3 4">
    <name type="scientific">Thalassiosira oceanica</name>
    <name type="common">Marine diatom</name>
    <dbReference type="NCBI Taxonomy" id="159749"/>
    <lineage>
        <taxon>Eukaryota</taxon>
        <taxon>Sar</taxon>
        <taxon>Stramenopiles</taxon>
        <taxon>Ochrophyta</taxon>
        <taxon>Bacillariophyta</taxon>
        <taxon>Coscinodiscophyceae</taxon>
        <taxon>Thalassiosirophycidae</taxon>
        <taxon>Thalassiosirales</taxon>
        <taxon>Thalassiosiraceae</taxon>
        <taxon>Thalassiosira</taxon>
    </lineage>
</organism>
<dbReference type="EMBL" id="AGNL01044285">
    <property type="protein sequence ID" value="EJK50000.1"/>
    <property type="molecule type" value="Genomic_DNA"/>
</dbReference>
<keyword evidence="4" id="KW-1185">Reference proteome</keyword>
<feature type="region of interest" description="Disordered" evidence="1">
    <location>
        <begin position="1"/>
        <end position="72"/>
    </location>
</feature>
<evidence type="ECO:0000313" key="3">
    <source>
        <dbReference type="EMBL" id="EJK50000.1"/>
    </source>
</evidence>
<name>K0RA17_THAOC</name>
<sequence>MGRGGNESGTNTKRDSSVVYTETDGDGQTIRSETHHPYHIAAEEIARKQRRARDSKYGGGPDERDEDPADVTPFVSTIAVNFEHLSEFDQDLADAVEGEAVRFEPYLRRAAREFGGPARAIPEDRDDRPPVVHLGDRDADVGRPAGAPRGILPVREVRPRRTRRRAAVPPDPADAVPEPEVSEPEPAGLHPRGGRER</sequence>
<feature type="compositionally biased region" description="Basic and acidic residues" evidence="1">
    <location>
        <begin position="121"/>
        <end position="141"/>
    </location>
</feature>
<reference evidence="3 4" key="1">
    <citation type="journal article" date="2012" name="Genome Biol.">
        <title>Genome and low-iron response of an oceanic diatom adapted to chronic iron limitation.</title>
        <authorList>
            <person name="Lommer M."/>
            <person name="Specht M."/>
            <person name="Roy A.S."/>
            <person name="Kraemer L."/>
            <person name="Andreson R."/>
            <person name="Gutowska M.A."/>
            <person name="Wolf J."/>
            <person name="Bergner S.V."/>
            <person name="Schilhabel M.B."/>
            <person name="Klostermeier U.C."/>
            <person name="Beiko R.G."/>
            <person name="Rosenstiel P."/>
            <person name="Hippler M."/>
            <person name="Laroche J."/>
        </authorList>
    </citation>
    <scope>NUCLEOTIDE SEQUENCE [LARGE SCALE GENOMIC DNA]</scope>
    <source>
        <strain evidence="3 4">CCMP1005</strain>
    </source>
</reference>
<evidence type="ECO:0000256" key="1">
    <source>
        <dbReference type="SAM" id="MobiDB-lite"/>
    </source>
</evidence>
<dbReference type="AlphaFoldDB" id="K0RA17"/>
<comment type="caution">
    <text evidence="3">The sequence shown here is derived from an EMBL/GenBank/DDBJ whole genome shotgun (WGS) entry which is preliminary data.</text>
</comment>
<proteinExistence type="predicted"/>
<dbReference type="Gene3D" id="3.30.1640.10">
    <property type="entry name" value="mini-chromosome maintenance (MCM) complex, chain A, domain 1"/>
    <property type="match status" value="1"/>
</dbReference>
<accession>K0RA17</accession>
<dbReference type="Proteomes" id="UP000266841">
    <property type="component" value="Unassembled WGS sequence"/>
</dbReference>
<dbReference type="Pfam" id="PF14551">
    <property type="entry name" value="MCM_N"/>
    <property type="match status" value="1"/>
</dbReference>
<feature type="non-terminal residue" evidence="3">
    <location>
        <position position="197"/>
    </location>
</feature>